<feature type="domain" description="Autotransporter" evidence="1">
    <location>
        <begin position="497"/>
        <end position="775"/>
    </location>
</feature>
<proteinExistence type="predicted"/>
<dbReference type="NCBIfam" id="TIGR01414">
    <property type="entry name" value="autotrans_barl"/>
    <property type="match status" value="1"/>
</dbReference>
<dbReference type="Gene3D" id="2.40.128.130">
    <property type="entry name" value="Autotransporter beta-domain"/>
    <property type="match status" value="1"/>
</dbReference>
<dbReference type="SUPFAM" id="SSF103515">
    <property type="entry name" value="Autotransporter"/>
    <property type="match status" value="1"/>
</dbReference>
<dbReference type="SMART" id="SM00869">
    <property type="entry name" value="Autotransporter"/>
    <property type="match status" value="1"/>
</dbReference>
<comment type="caution">
    <text evidence="2">The sequence shown here is derived from an EMBL/GenBank/DDBJ whole genome shotgun (WGS) entry which is preliminary data.</text>
</comment>
<dbReference type="Proteomes" id="UP001265700">
    <property type="component" value="Unassembled WGS sequence"/>
</dbReference>
<organism evidence="2 3">
    <name type="scientific">Hydrogenophaga palleronii</name>
    <dbReference type="NCBI Taxonomy" id="65655"/>
    <lineage>
        <taxon>Bacteria</taxon>
        <taxon>Pseudomonadati</taxon>
        <taxon>Pseudomonadota</taxon>
        <taxon>Betaproteobacteria</taxon>
        <taxon>Burkholderiales</taxon>
        <taxon>Comamonadaceae</taxon>
        <taxon>Hydrogenophaga</taxon>
    </lineage>
</organism>
<reference evidence="2 3" key="1">
    <citation type="submission" date="2023-07" db="EMBL/GenBank/DDBJ databases">
        <title>Sorghum-associated microbial communities from plants grown in Nebraska, USA.</title>
        <authorList>
            <person name="Schachtman D."/>
        </authorList>
    </citation>
    <scope>NUCLEOTIDE SEQUENCE [LARGE SCALE GENOMIC DNA]</scope>
    <source>
        <strain evidence="2 3">4249</strain>
    </source>
</reference>
<dbReference type="EMBL" id="JAVDWU010000011">
    <property type="protein sequence ID" value="MDR7152421.1"/>
    <property type="molecule type" value="Genomic_DNA"/>
</dbReference>
<accession>A0ABU1WSZ0</accession>
<dbReference type="InterPro" id="IPR006315">
    <property type="entry name" value="OM_autotransptr_brl_dom"/>
</dbReference>
<sequence>MAITGSGVLSSTTDGVVVQPSINDVEVSNEGSINVFDRGVYNEGSIDDLSNHGEIRGNVAGVLNDAGGSISQFNNHGTHAQIFSFGPAISNAGHIGQLDNTGRIESSNNAIVNEGQINRIDNAGVISAGVGIINRGEIGVIDNAAGGEITGSGGFAILSHDADSRLATINNAGLIDGGIHTLYTTLNIEGTSSSITGPVINRASGAVGAGDGSVNVRSGAVFTTSNTFHSHTFVIHNGGRLRIGASAHTLSVDSSDAAAFRNAGTLEVPEGTVANITGHYSQSGVLRIGASSDASYGRLNVSGSVQLSGSAQFDVDVNATNTLAVGHTLSGVIVSGDGVTNNAPANNVTDNSALFNFESATNGNAVDLEVVAAGSPTPAPAPAPTPGPTPAPAPAPEVEVLGLAQGIVPAVIQHGLLNGVPVAQVLDGYIRGGATGSDFDNVVTALGKLPSNRTVALAVGQLMPSMHGNAALAGLAHSASSGSLIEQRAELGQSGGSEAGGRGLWIKPVGNWVHQDAVGSVSGFKVASYGLMGGVQSDLNARSTLGFGLGYLQSKVDGQDFAASHSSDIDGVQLAGYGHHTLNEAGWQLNWQGDYTRSRVESQRHLGFIGRTAEGKYDADAWHVGVGISRSVAVAPNMTFKPMASLDWRRFKSEAYTETGAGALSLQTQSQKAEEAILKFGAQIQGDLGSQSQWLARAALGYDLSSQHNAVTARFTGGGAAFTTVGLPHSRTVAELGVGLRYRPTEGMEVIARYDLALRKGLRDQRATVRLSWSF</sequence>
<evidence type="ECO:0000313" key="3">
    <source>
        <dbReference type="Proteomes" id="UP001265700"/>
    </source>
</evidence>
<dbReference type="PROSITE" id="PS51208">
    <property type="entry name" value="AUTOTRANSPORTER"/>
    <property type="match status" value="1"/>
</dbReference>
<dbReference type="InterPro" id="IPR005546">
    <property type="entry name" value="Autotransporte_beta"/>
</dbReference>
<evidence type="ECO:0000313" key="2">
    <source>
        <dbReference type="EMBL" id="MDR7152421.1"/>
    </source>
</evidence>
<dbReference type="InterPro" id="IPR036709">
    <property type="entry name" value="Autotransporte_beta_dom_sf"/>
</dbReference>
<protein>
    <submittedName>
        <fullName evidence="2">Outer membrane autotransporter protein</fullName>
    </submittedName>
</protein>
<gene>
    <name evidence="2" type="ORF">J2W49_004397</name>
</gene>
<keyword evidence="3" id="KW-1185">Reference proteome</keyword>
<evidence type="ECO:0000259" key="1">
    <source>
        <dbReference type="PROSITE" id="PS51208"/>
    </source>
</evidence>
<name>A0ABU1WSZ0_9BURK</name>
<dbReference type="RefSeq" id="WP_310321108.1">
    <property type="nucleotide sequence ID" value="NZ_JAVDWU010000011.1"/>
</dbReference>
<dbReference type="Pfam" id="PF03797">
    <property type="entry name" value="Autotransporter"/>
    <property type="match status" value="1"/>
</dbReference>